<accession>A0A6P5LH96</accession>
<feature type="region of interest" description="Disordered" evidence="1">
    <location>
        <begin position="120"/>
        <end position="147"/>
    </location>
</feature>
<dbReference type="GeneID" id="110218859"/>
<dbReference type="InParanoid" id="A0A6P5LH96"/>
<dbReference type="Proteomes" id="UP000515140">
    <property type="component" value="Unplaced"/>
</dbReference>
<reference evidence="3" key="1">
    <citation type="submission" date="2025-08" db="UniProtKB">
        <authorList>
            <consortium name="RefSeq"/>
        </authorList>
    </citation>
    <scope>IDENTIFICATION</scope>
    <source>
        <tissue evidence="3">Spleen</tissue>
    </source>
</reference>
<organism evidence="2 3">
    <name type="scientific">Phascolarctos cinereus</name>
    <name type="common">Koala</name>
    <dbReference type="NCBI Taxonomy" id="38626"/>
    <lineage>
        <taxon>Eukaryota</taxon>
        <taxon>Metazoa</taxon>
        <taxon>Chordata</taxon>
        <taxon>Craniata</taxon>
        <taxon>Vertebrata</taxon>
        <taxon>Euteleostomi</taxon>
        <taxon>Mammalia</taxon>
        <taxon>Metatheria</taxon>
        <taxon>Diprotodontia</taxon>
        <taxon>Phascolarctidae</taxon>
        <taxon>Phascolarctos</taxon>
    </lineage>
</organism>
<dbReference type="KEGG" id="pcw:110218859"/>
<evidence type="ECO:0000313" key="2">
    <source>
        <dbReference type="Proteomes" id="UP000515140"/>
    </source>
</evidence>
<gene>
    <name evidence="3" type="primary">LOC110218859</name>
</gene>
<feature type="region of interest" description="Disordered" evidence="1">
    <location>
        <begin position="1"/>
        <end position="53"/>
    </location>
</feature>
<feature type="compositionally biased region" description="Gly residues" evidence="1">
    <location>
        <begin position="130"/>
        <end position="139"/>
    </location>
</feature>
<evidence type="ECO:0000313" key="3">
    <source>
        <dbReference type="RefSeq" id="XP_020857502.1"/>
    </source>
</evidence>
<dbReference type="AlphaFoldDB" id="A0A6P5LH96"/>
<feature type="compositionally biased region" description="Gly residues" evidence="1">
    <location>
        <begin position="27"/>
        <end position="41"/>
    </location>
</feature>
<keyword evidence="2" id="KW-1185">Reference proteome</keyword>
<protein>
    <submittedName>
        <fullName evidence="3">Uncharacterized protein LOC110218859</fullName>
    </submittedName>
</protein>
<name>A0A6P5LH96_PHACI</name>
<evidence type="ECO:0000256" key="1">
    <source>
        <dbReference type="SAM" id="MobiDB-lite"/>
    </source>
</evidence>
<proteinExistence type="predicted"/>
<feature type="compositionally biased region" description="Basic residues" evidence="1">
    <location>
        <begin position="120"/>
        <end position="129"/>
    </location>
</feature>
<dbReference type="RefSeq" id="XP_020857502.1">
    <property type="nucleotide sequence ID" value="XM_021001843.1"/>
</dbReference>
<sequence length="201" mass="21384">MEILPWNELEEPGLGGERAGPEPGRAWRGGGPPARGLGRGGSEAAEEAQRRRRHLVVVARGPSSLASSSLPSIAPLSHPNAAASSWRERGNRHSPTPLEICQETAAYFLFCLGGCRCPGRGKKGRKKQRGGGGGRGAGPRAGVPRATGNSYPEDNLMNLILQFVADELITLSANYNGALGNTRIWLLYRVLSSNLASEINH</sequence>